<dbReference type="SMART" id="SM00079">
    <property type="entry name" value="PBPe"/>
    <property type="match status" value="1"/>
</dbReference>
<name>A0ABD1H835_SALDI</name>
<comment type="subunit">
    <text evidence="2">May form heteromers.</text>
</comment>
<dbReference type="InterPro" id="IPR028082">
    <property type="entry name" value="Peripla_BP_I"/>
</dbReference>
<sequence>MPFLADNLEKVNARIPYTSIIPSFATDDQIVAELYKLMAKQTRVFIVHMRTTLGSRLFSKAKLLGMMSEDYVWIITDGMTNELTSMDRLVIEEDMQGVIGVKPHFPKSDELHKFTVKYKKEIQQQNPTNHDMDLAYDSAVALAMAVQRVRIRNAKFLKKASDSTTPTDLEDFGVSGIGTELIHALSSTTFRGLAGEFKLVEGQLESPPYQIVNAIGAGARAVGYWTKDNGTVREINFTKSTKKTYSTSKSNIGFIMWPGDRKNPPKGWVTPTNGKKLRIGVPVTNGFPEFMHITWNSDNSTKVEGYCKDVFDMAIEALPYGVQYEYVPFAMSDHKKAGSYDEFVYAVYQGDFDAAVGDVTIVANRSKYVDFTLPYTQSGVSMFVPIKNDKNKNAWAFLKPLTWKLWLTSFCSFVFIGFLIWILEHRINEDFRGPLWHQVGTIF</sequence>
<dbReference type="InterPro" id="IPR001320">
    <property type="entry name" value="Iontro_rcpt_C"/>
</dbReference>
<evidence type="ECO:0000313" key="16">
    <source>
        <dbReference type="Proteomes" id="UP001567538"/>
    </source>
</evidence>
<comment type="function">
    <text evidence="12">Glutamate-gated receptor that probably acts as a non-selective cation channel. May be involved in light-signal transduction and calcium homeostasis via the regulation of calcium influx into cells.</text>
</comment>
<dbReference type="PANTHER" id="PTHR34836:SF1">
    <property type="entry name" value="OS09G0428600 PROTEIN"/>
    <property type="match status" value="1"/>
</dbReference>
<feature type="domain" description="Ionotropic glutamate receptor C-terminal" evidence="14">
    <location>
        <begin position="278"/>
        <end position="433"/>
    </location>
</feature>
<evidence type="ECO:0000256" key="2">
    <source>
        <dbReference type="ARBA" id="ARBA00011095"/>
    </source>
</evidence>
<keyword evidence="3" id="KW-0813">Transport</keyword>
<evidence type="ECO:0000256" key="10">
    <source>
        <dbReference type="ARBA" id="ARBA00023286"/>
    </source>
</evidence>
<keyword evidence="10" id="KW-1071">Ligand-gated ion channel</keyword>
<evidence type="ECO:0000256" key="3">
    <source>
        <dbReference type="ARBA" id="ARBA00022448"/>
    </source>
</evidence>
<dbReference type="FunFam" id="3.40.50.2300:FF:000188">
    <property type="entry name" value="Glutamate receptor"/>
    <property type="match status" value="1"/>
</dbReference>
<keyword evidence="16" id="KW-1185">Reference proteome</keyword>
<dbReference type="InterPro" id="IPR015683">
    <property type="entry name" value="Ionotropic_Glu_rcpt"/>
</dbReference>
<keyword evidence="8" id="KW-0675">Receptor</keyword>
<evidence type="ECO:0000256" key="13">
    <source>
        <dbReference type="SAM" id="Phobius"/>
    </source>
</evidence>
<evidence type="ECO:0000256" key="8">
    <source>
        <dbReference type="ARBA" id="ARBA00023170"/>
    </source>
</evidence>
<dbReference type="Gene3D" id="3.40.50.2300">
    <property type="match status" value="2"/>
</dbReference>
<evidence type="ECO:0000256" key="9">
    <source>
        <dbReference type="ARBA" id="ARBA00023180"/>
    </source>
</evidence>
<dbReference type="Pfam" id="PF01094">
    <property type="entry name" value="ANF_receptor"/>
    <property type="match status" value="1"/>
</dbReference>
<dbReference type="Proteomes" id="UP001567538">
    <property type="component" value="Unassembled WGS sequence"/>
</dbReference>
<keyword evidence="7 13" id="KW-0472">Membrane</keyword>
<organism evidence="15 16">
    <name type="scientific">Salvia divinorum</name>
    <name type="common">Maria pastora</name>
    <name type="synonym">Diviner's sage</name>
    <dbReference type="NCBI Taxonomy" id="28513"/>
    <lineage>
        <taxon>Eukaryota</taxon>
        <taxon>Viridiplantae</taxon>
        <taxon>Streptophyta</taxon>
        <taxon>Embryophyta</taxon>
        <taxon>Tracheophyta</taxon>
        <taxon>Spermatophyta</taxon>
        <taxon>Magnoliopsida</taxon>
        <taxon>eudicotyledons</taxon>
        <taxon>Gunneridae</taxon>
        <taxon>Pentapetalae</taxon>
        <taxon>asterids</taxon>
        <taxon>lamiids</taxon>
        <taxon>Lamiales</taxon>
        <taxon>Lamiaceae</taxon>
        <taxon>Nepetoideae</taxon>
        <taxon>Mentheae</taxon>
        <taxon>Salviinae</taxon>
        <taxon>Salvia</taxon>
        <taxon>Salvia subgen. Calosphace</taxon>
    </lineage>
</organism>
<dbReference type="FunFam" id="3.40.50.2300:FF:000310">
    <property type="entry name" value="Glutamate receptor"/>
    <property type="match status" value="1"/>
</dbReference>
<proteinExistence type="predicted"/>
<dbReference type="InterPro" id="IPR001828">
    <property type="entry name" value="ANF_lig-bd_rcpt"/>
</dbReference>
<feature type="transmembrane region" description="Helical" evidence="13">
    <location>
        <begin position="403"/>
        <end position="423"/>
    </location>
</feature>
<evidence type="ECO:0000256" key="1">
    <source>
        <dbReference type="ARBA" id="ARBA00004141"/>
    </source>
</evidence>
<gene>
    <name evidence="15" type="ORF">AAHA92_13359</name>
</gene>
<keyword evidence="6" id="KW-0406">Ion transport</keyword>
<dbReference type="GO" id="GO:0034220">
    <property type="term" value="P:monoatomic ion transmembrane transport"/>
    <property type="evidence" value="ECO:0007669"/>
    <property type="project" value="UniProtKB-KW"/>
</dbReference>
<dbReference type="SUPFAM" id="SSF53822">
    <property type="entry name" value="Periplasmic binding protein-like I"/>
    <property type="match status" value="1"/>
</dbReference>
<evidence type="ECO:0000256" key="4">
    <source>
        <dbReference type="ARBA" id="ARBA00022692"/>
    </source>
</evidence>
<comment type="subcellular location">
    <subcellularLocation>
        <location evidence="1">Membrane</location>
        <topology evidence="1">Multi-pass membrane protein</topology>
    </subcellularLocation>
</comment>
<dbReference type="Pfam" id="PF10613">
    <property type="entry name" value="Lig_chan-Glu_bd"/>
    <property type="match status" value="1"/>
</dbReference>
<evidence type="ECO:0000256" key="5">
    <source>
        <dbReference type="ARBA" id="ARBA00022989"/>
    </source>
</evidence>
<comment type="caution">
    <text evidence="15">The sequence shown here is derived from an EMBL/GenBank/DDBJ whole genome shotgun (WGS) entry which is preliminary data.</text>
</comment>
<evidence type="ECO:0000256" key="11">
    <source>
        <dbReference type="ARBA" id="ARBA00023303"/>
    </source>
</evidence>
<dbReference type="FunFam" id="3.40.190.10:FF:000103">
    <property type="entry name" value="Glutamate receptor"/>
    <property type="match status" value="1"/>
</dbReference>
<evidence type="ECO:0000256" key="6">
    <source>
        <dbReference type="ARBA" id="ARBA00023065"/>
    </source>
</evidence>
<keyword evidence="4 13" id="KW-0812">Transmembrane</keyword>
<reference evidence="15 16" key="1">
    <citation type="submission" date="2024-06" db="EMBL/GenBank/DDBJ databases">
        <title>A chromosome level genome sequence of Diviner's sage (Salvia divinorum).</title>
        <authorList>
            <person name="Ford S.A."/>
            <person name="Ro D.-K."/>
            <person name="Ness R.W."/>
            <person name="Phillips M.A."/>
        </authorList>
    </citation>
    <scope>NUCLEOTIDE SEQUENCE [LARGE SCALE GENOMIC DNA]</scope>
    <source>
        <strain evidence="15">SAF-2024a</strain>
        <tissue evidence="15">Leaf</tissue>
    </source>
</reference>
<dbReference type="EMBL" id="JBEAFC010000006">
    <property type="protein sequence ID" value="KAL1552577.1"/>
    <property type="molecule type" value="Genomic_DNA"/>
</dbReference>
<keyword evidence="11" id="KW-0407">Ion channel</keyword>
<dbReference type="Gene3D" id="3.40.190.10">
    <property type="entry name" value="Periplasmic binding protein-like II"/>
    <property type="match status" value="1"/>
</dbReference>
<evidence type="ECO:0000256" key="7">
    <source>
        <dbReference type="ARBA" id="ARBA00023136"/>
    </source>
</evidence>
<evidence type="ECO:0000259" key="14">
    <source>
        <dbReference type="SMART" id="SM00079"/>
    </source>
</evidence>
<protein>
    <submittedName>
        <fullName evidence="15">Glutamate receptor 2.7-like</fullName>
    </submittedName>
</protein>
<keyword evidence="9" id="KW-0325">Glycoprotein</keyword>
<keyword evidence="5 13" id="KW-1133">Transmembrane helix</keyword>
<dbReference type="Gene3D" id="1.10.287.70">
    <property type="match status" value="1"/>
</dbReference>
<dbReference type="AlphaFoldDB" id="A0ABD1H835"/>
<evidence type="ECO:0000256" key="12">
    <source>
        <dbReference type="ARBA" id="ARBA00049638"/>
    </source>
</evidence>
<dbReference type="InterPro" id="IPR019594">
    <property type="entry name" value="Glu/Gly-bd"/>
</dbReference>
<dbReference type="PANTHER" id="PTHR34836">
    <property type="entry name" value="OS06G0188250 PROTEIN"/>
    <property type="match status" value="1"/>
</dbReference>
<dbReference type="GO" id="GO:0016020">
    <property type="term" value="C:membrane"/>
    <property type="evidence" value="ECO:0007669"/>
    <property type="project" value="UniProtKB-SubCell"/>
</dbReference>
<accession>A0ABD1H835</accession>
<dbReference type="SUPFAM" id="SSF53850">
    <property type="entry name" value="Periplasmic binding protein-like II"/>
    <property type="match status" value="1"/>
</dbReference>
<evidence type="ECO:0000313" key="15">
    <source>
        <dbReference type="EMBL" id="KAL1552577.1"/>
    </source>
</evidence>